<evidence type="ECO:0000256" key="1">
    <source>
        <dbReference type="SAM" id="Phobius"/>
    </source>
</evidence>
<dbReference type="EMBL" id="FN667741">
    <property type="protein sequence ID" value="CBJ79486.1"/>
    <property type="molecule type" value="Genomic_DNA"/>
</dbReference>
<organism evidence="2 3">
    <name type="scientific">Xenorhabdus bovienii (strain SS-2004)</name>
    <name type="common">Xenorhabdus nematophila subsp. bovienii</name>
    <dbReference type="NCBI Taxonomy" id="406818"/>
    <lineage>
        <taxon>Bacteria</taxon>
        <taxon>Pseudomonadati</taxon>
        <taxon>Pseudomonadota</taxon>
        <taxon>Gammaproteobacteria</taxon>
        <taxon>Enterobacterales</taxon>
        <taxon>Morganellaceae</taxon>
        <taxon>Xenorhabdus</taxon>
    </lineage>
</organism>
<sequence length="55" mass="6041">MNLSLLSSNSPLSVTLTVGTGCPTAMLWADANTEVKLSIAYNIMFFIIFIPYLAW</sequence>
<keyword evidence="1" id="KW-1133">Transmembrane helix</keyword>
<evidence type="ECO:0000313" key="2">
    <source>
        <dbReference type="EMBL" id="CBJ79486.1"/>
    </source>
</evidence>
<proteinExistence type="predicted"/>
<feature type="transmembrane region" description="Helical" evidence="1">
    <location>
        <begin position="12"/>
        <end position="29"/>
    </location>
</feature>
<dbReference type="KEGG" id="xbo:XBJ1_0336"/>
<feature type="transmembrane region" description="Helical" evidence="1">
    <location>
        <begin position="35"/>
        <end position="54"/>
    </location>
</feature>
<reference evidence="2 3" key="1">
    <citation type="journal article" date="2011" name="PLoS ONE">
        <title>The entomopathogenic bacterial endosymbionts xenorhabdus and photorhabdus: convergent lifestyles from divergent genomes.</title>
        <authorList>
            <person name="Chaston J.M."/>
            <person name="Suen G."/>
            <person name="Tucker S.L."/>
            <person name="Andersen A.W."/>
            <person name="Bhasin A."/>
            <person name="Bode E."/>
            <person name="Bode H.B."/>
            <person name="Brachmann A.O."/>
            <person name="Cowles C.E."/>
            <person name="Cowles K.N."/>
            <person name="Darby C."/>
            <person name="de Leon L."/>
            <person name="Drace K."/>
            <person name="Du Z."/>
            <person name="Givaudan A."/>
            <person name="Herbert Tran E.E."/>
            <person name="Jewell K.A."/>
            <person name="Knack J.J."/>
            <person name="Krasomil-Osterfeld K.C."/>
            <person name="Kukor R."/>
            <person name="Lanois A."/>
            <person name="Latreille P."/>
            <person name="Leimgruber N.K."/>
            <person name="Lipke C.M."/>
            <person name="Liu R."/>
            <person name="Lu X."/>
            <person name="Martens E.C."/>
            <person name="Marri P.R."/>
            <person name="Medigue C."/>
            <person name="Menard M.L."/>
            <person name="Miller N.M."/>
            <person name="Morales-Soto N."/>
            <person name="Norton S."/>
            <person name="Ogier J.C."/>
            <person name="Orchard S.S."/>
            <person name="Park D."/>
            <person name="Park Y."/>
            <person name="Qurollo B.A."/>
            <person name="Sugar D.R."/>
            <person name="Richards G.R."/>
            <person name="Rouy Z."/>
            <person name="Slominski B."/>
            <person name="Slominski K."/>
            <person name="Snyder H."/>
            <person name="Tjaden B.C."/>
            <person name="van der Hoeven R."/>
            <person name="Welch R.D."/>
            <person name="Wheeler C."/>
            <person name="Xiang B."/>
            <person name="Barbazuk B."/>
            <person name="Gaudriault S."/>
            <person name="Goodner B."/>
            <person name="Slater S.C."/>
            <person name="Forst S."/>
            <person name="Goldman B.S."/>
            <person name="Goodrich-Blair H."/>
        </authorList>
    </citation>
    <scope>NUCLEOTIDE SEQUENCE [LARGE SCALE GENOMIC DNA]</scope>
    <source>
        <strain evidence="2 3">SS-2004</strain>
    </source>
</reference>
<keyword evidence="1" id="KW-0472">Membrane</keyword>
<gene>
    <name evidence="2" type="ordered locus">XBJ1_0336</name>
</gene>
<dbReference type="Proteomes" id="UP000002045">
    <property type="component" value="Chromosome"/>
</dbReference>
<evidence type="ECO:0000313" key="3">
    <source>
        <dbReference type="Proteomes" id="UP000002045"/>
    </source>
</evidence>
<keyword evidence="1" id="KW-0812">Transmembrane</keyword>
<dbReference type="HOGENOM" id="CLU_3031471_0_0_6"/>
<dbReference type="STRING" id="406818.XBJ1_0336"/>
<dbReference type="AlphaFoldDB" id="D3UYV8"/>
<accession>D3UYV8</accession>
<protein>
    <submittedName>
        <fullName evidence="2">Uncharacterized protein</fullName>
    </submittedName>
</protein>
<name>D3UYV8_XENBS</name>